<keyword evidence="1" id="KW-0812">Transmembrane</keyword>
<comment type="caution">
    <text evidence="4">The sequence shown here is derived from an EMBL/GenBank/DDBJ whole genome shotgun (WGS) entry which is preliminary data.</text>
</comment>
<dbReference type="EMBL" id="PDEB01000004">
    <property type="protein sequence ID" value="PEH45624.1"/>
    <property type="molecule type" value="Genomic_DNA"/>
</dbReference>
<evidence type="ECO:0000313" key="7">
    <source>
        <dbReference type="Proteomes" id="UP000326078"/>
    </source>
</evidence>
<dbReference type="Proteomes" id="UP000220669">
    <property type="component" value="Unassembled WGS sequence"/>
</dbReference>
<reference evidence="2 7" key="3">
    <citation type="submission" date="2019-09" db="EMBL/GenBank/DDBJ databases">
        <title>Vancomyinc resistant enterococci isolated from farm animals in Switzerland.</title>
        <authorList>
            <person name="Stevens M.J.A."/>
            <person name="Stephan R."/>
            <person name="Morach M."/>
            <person name="Nuesch-Inderbinen M."/>
        </authorList>
    </citation>
    <scope>NUCLEOTIDE SEQUENCE [LARGE SCALE GENOMIC DNA]</scope>
    <source>
        <strain evidence="2 7">GH27</strain>
    </source>
</reference>
<dbReference type="OrthoDB" id="2197795at2"/>
<keyword evidence="1" id="KW-1133">Transmembrane helix</keyword>
<dbReference type="KEGG" id="edu:LIU_12495"/>
<dbReference type="Proteomes" id="UP000326078">
    <property type="component" value="Unassembled WGS sequence"/>
</dbReference>
<proteinExistence type="predicted"/>
<evidence type="ECO:0000256" key="1">
    <source>
        <dbReference type="SAM" id="Phobius"/>
    </source>
</evidence>
<evidence type="ECO:0000313" key="3">
    <source>
        <dbReference type="EMBL" id="PEH45624.1"/>
    </source>
</evidence>
<reference evidence="4 6" key="1">
    <citation type="submission" date="2015-06" db="EMBL/GenBank/DDBJ databases">
        <title>The Genome Sequence of Enterococcus durans 4EA1.</title>
        <authorList>
            <consortium name="The Broad Institute Genomics Platform"/>
            <consortium name="The Broad Institute Genome Sequencing Center for Infectious Disease"/>
            <person name="Earl A.M."/>
            <person name="Van Tyne D."/>
            <person name="Lebreton F."/>
            <person name="Saavedra J.T."/>
            <person name="Gilmore M.S."/>
            <person name="Manson Mcguire A."/>
            <person name="Clock S."/>
            <person name="Crupain M."/>
            <person name="Rangan U."/>
            <person name="Young S."/>
            <person name="Abouelleil A."/>
            <person name="Cao P."/>
            <person name="Chapman S.B."/>
            <person name="Griggs A."/>
            <person name="Priest M."/>
            <person name="Shea T."/>
            <person name="Wortman J."/>
            <person name="Nusbaum C."/>
            <person name="Birren B."/>
        </authorList>
    </citation>
    <scope>NUCLEOTIDE SEQUENCE [LARGE SCALE GENOMIC DNA]</scope>
    <source>
        <strain evidence="4 6">4EA1</strain>
    </source>
</reference>
<evidence type="ECO:0000313" key="2">
    <source>
        <dbReference type="EMBL" id="KAA9206716.1"/>
    </source>
</evidence>
<keyword evidence="1" id="KW-0472">Membrane</keyword>
<reference evidence="3 5" key="2">
    <citation type="submission" date="2017-09" db="EMBL/GenBank/DDBJ databases">
        <title>FDA dAtabase for Regulatory Grade micrObial Sequences (FDA-ARGOS): Supporting development and validation of Infectious Disease Dx tests.</title>
        <authorList>
            <person name="Minogue T."/>
            <person name="Wolcott M."/>
            <person name="Wasieloski L."/>
            <person name="Aguilar W."/>
            <person name="Moore D."/>
            <person name="Tallon L.J."/>
            <person name="Sadzewicz L."/>
            <person name="Ott S."/>
            <person name="Zhao X."/>
            <person name="Nagaraj S."/>
            <person name="Vavikolanu K."/>
            <person name="Aluvathingal J."/>
            <person name="Nadendla S."/>
            <person name="Sichtig H."/>
        </authorList>
    </citation>
    <scope>NUCLEOTIDE SEQUENCE [LARGE SCALE GENOMIC DNA]</scope>
    <source>
        <strain evidence="3 5">FDAARGOS_396</strain>
    </source>
</reference>
<accession>A0A2A7SPK9</accession>
<evidence type="ECO:0000313" key="4">
    <source>
        <dbReference type="EMBL" id="RCA11657.1"/>
    </source>
</evidence>
<sequence length="87" mass="10210">MKAYLVGLWLSMSVSLWCVIEVYLDYPGPVSFVFMFIIIVPGLIGLYFSTKIKTVKWRWLLLVMNYLFATMSNIVHFFVVAFELFLK</sequence>
<dbReference type="EMBL" id="LEPB01000004">
    <property type="protein sequence ID" value="RCA11657.1"/>
    <property type="molecule type" value="Genomic_DNA"/>
</dbReference>
<dbReference type="EMBL" id="VYUT01000005">
    <property type="protein sequence ID" value="KAA9206716.1"/>
    <property type="molecule type" value="Genomic_DNA"/>
</dbReference>
<feature type="transmembrane region" description="Helical" evidence="1">
    <location>
        <begin position="60"/>
        <end position="82"/>
    </location>
</feature>
<evidence type="ECO:0000313" key="6">
    <source>
        <dbReference type="Proteomes" id="UP000252797"/>
    </source>
</evidence>
<gene>
    <name evidence="3" type="ORF">CRM96_11705</name>
    <name evidence="4" type="ORF">EA71_02422</name>
    <name evidence="2" type="ORF">F6X95_04610</name>
</gene>
<protein>
    <submittedName>
        <fullName evidence="4">Uncharacterized protein</fullName>
    </submittedName>
</protein>
<name>A0A2A7SPK9_9ENTE</name>
<dbReference type="AlphaFoldDB" id="A0A2A7SPK9"/>
<feature type="transmembrane region" description="Helical" evidence="1">
    <location>
        <begin position="28"/>
        <end position="48"/>
    </location>
</feature>
<evidence type="ECO:0000313" key="5">
    <source>
        <dbReference type="Proteomes" id="UP000220669"/>
    </source>
</evidence>
<dbReference type="Proteomes" id="UP000252797">
    <property type="component" value="Unassembled WGS sequence"/>
</dbReference>
<organism evidence="4 6">
    <name type="scientific">Enterococcus durans</name>
    <dbReference type="NCBI Taxonomy" id="53345"/>
    <lineage>
        <taxon>Bacteria</taxon>
        <taxon>Bacillati</taxon>
        <taxon>Bacillota</taxon>
        <taxon>Bacilli</taxon>
        <taxon>Lactobacillales</taxon>
        <taxon>Enterococcaceae</taxon>
        <taxon>Enterococcus</taxon>
    </lineage>
</organism>